<sequence>MAPGILKLLLGSAKGDTAQFCGPEEQLYCVIAVGSTRYRSAAVSPSSPVWHEQFRFTVADDSHMFVECWKGSAQGETQLATTVVELEPVCQKPQDKMKLDLMNGAGLYVFSPLEEQTGSRSGPTSAAPPMGAATGYPAAPMGAPPAYSPFSNPYAPPGGGP</sequence>
<feature type="compositionally biased region" description="Polar residues" evidence="1">
    <location>
        <begin position="115"/>
        <end position="124"/>
    </location>
</feature>
<feature type="domain" description="C2" evidence="2">
    <location>
        <begin position="27"/>
        <end position="95"/>
    </location>
</feature>
<accession>A0A061RQS8</accession>
<feature type="non-terminal residue" evidence="3">
    <location>
        <position position="161"/>
    </location>
</feature>
<proteinExistence type="predicted"/>
<dbReference type="EMBL" id="GBEZ01011472">
    <property type="protein sequence ID" value="JAC74318.1"/>
    <property type="molecule type" value="Transcribed_RNA"/>
</dbReference>
<name>A0A061RQS8_9CHLO</name>
<feature type="region of interest" description="Disordered" evidence="1">
    <location>
        <begin position="115"/>
        <end position="161"/>
    </location>
</feature>
<organism evidence="3">
    <name type="scientific">Tetraselmis sp. GSL018</name>
    <dbReference type="NCBI Taxonomy" id="582737"/>
    <lineage>
        <taxon>Eukaryota</taxon>
        <taxon>Viridiplantae</taxon>
        <taxon>Chlorophyta</taxon>
        <taxon>core chlorophytes</taxon>
        <taxon>Chlorodendrophyceae</taxon>
        <taxon>Chlorodendrales</taxon>
        <taxon>Chlorodendraceae</taxon>
        <taxon>Tetraselmis</taxon>
    </lineage>
</organism>
<reference evidence="3" key="1">
    <citation type="submission" date="2014-05" db="EMBL/GenBank/DDBJ databases">
        <title>The transcriptome of the halophilic microalga Tetraselmis sp. GSL018 isolated from the Great Salt Lake, Utah.</title>
        <authorList>
            <person name="Jinkerson R.E."/>
            <person name="D'Adamo S."/>
            <person name="Posewitz M.C."/>
        </authorList>
    </citation>
    <scope>NUCLEOTIDE SEQUENCE</scope>
    <source>
        <strain evidence="3">GSL018</strain>
    </source>
</reference>
<dbReference type="AlphaFoldDB" id="A0A061RQS8"/>
<dbReference type="InterPro" id="IPR035892">
    <property type="entry name" value="C2_domain_sf"/>
</dbReference>
<evidence type="ECO:0000256" key="1">
    <source>
        <dbReference type="SAM" id="MobiDB-lite"/>
    </source>
</evidence>
<gene>
    <name evidence="3" type="ORF">TSPGSL018_26304</name>
</gene>
<feature type="compositionally biased region" description="Low complexity" evidence="1">
    <location>
        <begin position="127"/>
        <end position="141"/>
    </location>
</feature>
<dbReference type="InterPro" id="IPR000008">
    <property type="entry name" value="C2_dom"/>
</dbReference>
<evidence type="ECO:0000259" key="2">
    <source>
        <dbReference type="Pfam" id="PF00168"/>
    </source>
</evidence>
<dbReference type="Gene3D" id="2.60.40.150">
    <property type="entry name" value="C2 domain"/>
    <property type="match status" value="1"/>
</dbReference>
<dbReference type="Pfam" id="PF00168">
    <property type="entry name" value="C2"/>
    <property type="match status" value="1"/>
</dbReference>
<evidence type="ECO:0000313" key="3">
    <source>
        <dbReference type="EMBL" id="JAC74318.1"/>
    </source>
</evidence>
<dbReference type="SUPFAM" id="SSF49562">
    <property type="entry name" value="C2 domain (Calcium/lipid-binding domain, CaLB)"/>
    <property type="match status" value="1"/>
</dbReference>
<protein>
    <recommendedName>
        <fullName evidence="2">C2 domain-containing protein</fullName>
    </recommendedName>
</protein>